<accession>A0ACC0GIX0</accession>
<keyword evidence="2" id="KW-1185">Reference proteome</keyword>
<reference evidence="1 2" key="1">
    <citation type="journal article" date="2022" name="Plant J.">
        <title>Chromosome-level genome of Camellia lanceoleosa provides a valuable resource for understanding genome evolution and self-incompatibility.</title>
        <authorList>
            <person name="Gong W."/>
            <person name="Xiao S."/>
            <person name="Wang L."/>
            <person name="Liao Z."/>
            <person name="Chang Y."/>
            <person name="Mo W."/>
            <person name="Hu G."/>
            <person name="Li W."/>
            <person name="Zhao G."/>
            <person name="Zhu H."/>
            <person name="Hu X."/>
            <person name="Ji K."/>
            <person name="Xiang X."/>
            <person name="Song Q."/>
            <person name="Yuan D."/>
            <person name="Jin S."/>
            <person name="Zhang L."/>
        </authorList>
    </citation>
    <scope>NUCLEOTIDE SEQUENCE [LARGE SCALE GENOMIC DNA]</scope>
    <source>
        <strain evidence="1">SQ_2022a</strain>
    </source>
</reference>
<gene>
    <name evidence="1" type="ORF">LOK49_LG09G00543</name>
</gene>
<protein>
    <submittedName>
        <fullName evidence="1">Disease resistance RPP13-like protein 4</fullName>
    </submittedName>
</protein>
<sequence length="647" mass="74708">MEEAVAESSISQLRPNMNIERAIYDGIRGQVERASQRFVDSGDQTRSQIERVLDRLNSQGFDETADRVGRPRIRPELCQLVKLCMRYNWQLPSTTPQSYSVFLDADQYRRSNTSTIIAWEALNQYNHPTFEQSPEFKDLWLLYDGLDIELKLCLLCFSVFPENVIIRRRVMVYWWIGEGFAPPIVRDRRTAEELANGKTAEEYANDYFKKLMAKGFIEPVYEMHHKLAVGSCKMHPFIRSAVIMFAKSANFFSFDCMGKPTAHDSYRACLCGKGFHSSIVNLDKLHMLFNLNECILNFEPIRFYKMKNINVLYLGRWQASATHHIEVEETELSLAGLENMNYLRFLSLQGISKITRLPHGVSKLVNLVILDLRDCHDLVELPERISSLKNLTHLDMSGCYRLEYMPKGLALLSKLQVLKGFVIGRSKRGNHCTLEGLAARLHKLRKFNIRALKEDFPSDRELNALRQLGALRKLTIDWEVESGIAKSKAAATTNSDGVVLAMEITINKIQSKLCHFRQHNMPIPLFAELPVQLEKLDLRCFPEKTLPKWLMPSHLKSLKKLCIRGGKLQDLGHIQEVLDDNGRLALGEKQKWTVKSLCLKYLRELDMDWRELRDLFPDIIFLEKVKCPKLTFFPCNERGVWRSRAMG</sequence>
<evidence type="ECO:0000313" key="1">
    <source>
        <dbReference type="EMBL" id="KAI8000533.1"/>
    </source>
</evidence>
<comment type="caution">
    <text evidence="1">The sequence shown here is derived from an EMBL/GenBank/DDBJ whole genome shotgun (WGS) entry which is preliminary data.</text>
</comment>
<organism evidence="1 2">
    <name type="scientific">Camellia lanceoleosa</name>
    <dbReference type="NCBI Taxonomy" id="1840588"/>
    <lineage>
        <taxon>Eukaryota</taxon>
        <taxon>Viridiplantae</taxon>
        <taxon>Streptophyta</taxon>
        <taxon>Embryophyta</taxon>
        <taxon>Tracheophyta</taxon>
        <taxon>Spermatophyta</taxon>
        <taxon>Magnoliopsida</taxon>
        <taxon>eudicotyledons</taxon>
        <taxon>Gunneridae</taxon>
        <taxon>Pentapetalae</taxon>
        <taxon>asterids</taxon>
        <taxon>Ericales</taxon>
        <taxon>Theaceae</taxon>
        <taxon>Camellia</taxon>
    </lineage>
</organism>
<dbReference type="EMBL" id="CM045765">
    <property type="protein sequence ID" value="KAI8000533.1"/>
    <property type="molecule type" value="Genomic_DNA"/>
</dbReference>
<dbReference type="Proteomes" id="UP001060215">
    <property type="component" value="Chromosome 8"/>
</dbReference>
<evidence type="ECO:0000313" key="2">
    <source>
        <dbReference type="Proteomes" id="UP001060215"/>
    </source>
</evidence>
<name>A0ACC0GIX0_9ERIC</name>
<proteinExistence type="predicted"/>